<protein>
    <submittedName>
        <fullName evidence="1">Uncharacterized protein</fullName>
    </submittedName>
</protein>
<gene>
    <name evidence="1" type="ORF">NCGR_LOCUS9719</name>
</gene>
<sequence length="166" mass="18874">MNHGHSEGTIGSRHGRRVPAAVVEHEGHVEREVDGDAEHAEPDGGAQAGGQVEVDEVAQQRAALLVLRHVDLELEQDQHVGAHFEVRHRVRRARVAPLLRADEYGGRGGEQQGHGEGAPWWRWLPWWPLFARLVVRWWRRAAADDASSCFEQCSWWDMLLRVWYGS</sequence>
<name>A0A811N238_9POAL</name>
<comment type="caution">
    <text evidence="1">The sequence shown here is derived from an EMBL/GenBank/DDBJ whole genome shotgun (WGS) entry which is preliminary data.</text>
</comment>
<reference evidence="1" key="1">
    <citation type="submission" date="2020-10" db="EMBL/GenBank/DDBJ databases">
        <authorList>
            <person name="Han B."/>
            <person name="Lu T."/>
            <person name="Zhao Q."/>
            <person name="Huang X."/>
            <person name="Zhao Y."/>
        </authorList>
    </citation>
    <scope>NUCLEOTIDE SEQUENCE</scope>
</reference>
<accession>A0A811N238</accession>
<evidence type="ECO:0000313" key="2">
    <source>
        <dbReference type="Proteomes" id="UP000604825"/>
    </source>
</evidence>
<dbReference type="Proteomes" id="UP000604825">
    <property type="component" value="Unassembled WGS sequence"/>
</dbReference>
<dbReference type="AlphaFoldDB" id="A0A811N238"/>
<keyword evidence="2" id="KW-1185">Reference proteome</keyword>
<dbReference type="EMBL" id="CAJGYO010000002">
    <property type="protein sequence ID" value="CAD6214287.1"/>
    <property type="molecule type" value="Genomic_DNA"/>
</dbReference>
<proteinExistence type="predicted"/>
<organism evidence="1 2">
    <name type="scientific">Miscanthus lutarioriparius</name>
    <dbReference type="NCBI Taxonomy" id="422564"/>
    <lineage>
        <taxon>Eukaryota</taxon>
        <taxon>Viridiplantae</taxon>
        <taxon>Streptophyta</taxon>
        <taxon>Embryophyta</taxon>
        <taxon>Tracheophyta</taxon>
        <taxon>Spermatophyta</taxon>
        <taxon>Magnoliopsida</taxon>
        <taxon>Liliopsida</taxon>
        <taxon>Poales</taxon>
        <taxon>Poaceae</taxon>
        <taxon>PACMAD clade</taxon>
        <taxon>Panicoideae</taxon>
        <taxon>Andropogonodae</taxon>
        <taxon>Andropogoneae</taxon>
        <taxon>Saccharinae</taxon>
        <taxon>Miscanthus</taxon>
    </lineage>
</organism>
<evidence type="ECO:0000313" key="1">
    <source>
        <dbReference type="EMBL" id="CAD6214287.1"/>
    </source>
</evidence>